<name>A0A557SU01_9ARCH</name>
<organism evidence="1 2">
    <name type="scientific">Candidatus Nitrosocosmicus arcticus</name>
    <dbReference type="NCBI Taxonomy" id="2035267"/>
    <lineage>
        <taxon>Archaea</taxon>
        <taxon>Nitrososphaerota</taxon>
        <taxon>Nitrososphaeria</taxon>
        <taxon>Nitrososphaerales</taxon>
        <taxon>Nitrososphaeraceae</taxon>
        <taxon>Candidatus Nitrosocosmicus</taxon>
    </lineage>
</organism>
<dbReference type="Proteomes" id="UP000315289">
    <property type="component" value="Unassembled WGS sequence"/>
</dbReference>
<comment type="caution">
    <text evidence="1">The sequence shown here is derived from an EMBL/GenBank/DDBJ whole genome shotgun (WGS) entry which is preliminary data.</text>
</comment>
<dbReference type="AlphaFoldDB" id="A0A557SU01"/>
<sequence length="71" mass="8293">MLENLSIMGNLKNQIFGQWIIKLNKHGQGLESILRIQIRLKKSPGCRLKTVISSNYYRISLYRELNPTDVF</sequence>
<protein>
    <submittedName>
        <fullName evidence="1">Uncharacterized protein</fullName>
    </submittedName>
</protein>
<dbReference type="EMBL" id="VOAH01000010">
    <property type="protein sequence ID" value="TVP40079.1"/>
    <property type="molecule type" value="Genomic_DNA"/>
</dbReference>
<evidence type="ECO:0000313" key="2">
    <source>
        <dbReference type="Proteomes" id="UP000315289"/>
    </source>
</evidence>
<reference evidence="1 2" key="1">
    <citation type="journal article" date="2019" name="Front. Microbiol.">
        <title>Ammonia Oxidation by the Arctic Terrestrial Thaumarchaeote Candidatus Nitrosocosmicus arcticus Is Stimulated by Increasing Temperatures.</title>
        <authorList>
            <person name="Alves R.J.E."/>
            <person name="Kerou M."/>
            <person name="Zappe A."/>
            <person name="Bittner R."/>
            <person name="Abby S.S."/>
            <person name="Schmidt H.A."/>
            <person name="Pfeifer K."/>
            <person name="Schleper C."/>
        </authorList>
    </citation>
    <scope>NUCLEOTIDE SEQUENCE [LARGE SCALE GENOMIC DNA]</scope>
    <source>
        <strain evidence="1 2">Kfb</strain>
    </source>
</reference>
<gene>
    <name evidence="1" type="ORF">NARC_100142</name>
</gene>
<accession>A0A557SU01</accession>
<evidence type="ECO:0000313" key="1">
    <source>
        <dbReference type="EMBL" id="TVP40079.1"/>
    </source>
</evidence>
<keyword evidence="2" id="KW-1185">Reference proteome</keyword>
<proteinExistence type="predicted"/>